<gene>
    <name evidence="1" type="ORF">GHT07_09665</name>
</gene>
<evidence type="ECO:0008006" key="3">
    <source>
        <dbReference type="Google" id="ProtNLM"/>
    </source>
</evidence>
<protein>
    <recommendedName>
        <fullName evidence="3">Lipocalin-like domain-containing protein</fullName>
    </recommendedName>
</protein>
<name>A0A844AT80_9BURK</name>
<evidence type="ECO:0000313" key="1">
    <source>
        <dbReference type="EMBL" id="MRD47545.1"/>
    </source>
</evidence>
<sequence length="139" mass="15648">MRFVFALIAAVGFLAGLGGCDSKALGEDEPPSKLVGTWQRDFEFRGAKAHLVLSLGADRKFVERIDYVEPDGRTQQQEFAGEWSFDGVKFARRYLRENGRQYSGSVVRFATLDLTSVTSRQFTGKDNLRGEEFVFQRAP</sequence>
<dbReference type="EMBL" id="WJBU01000009">
    <property type="protein sequence ID" value="MRD47545.1"/>
    <property type="molecule type" value="Genomic_DNA"/>
</dbReference>
<comment type="caution">
    <text evidence="1">The sequence shown here is derived from an EMBL/GenBank/DDBJ whole genome shotgun (WGS) entry which is preliminary data.</text>
</comment>
<reference evidence="1 2" key="1">
    <citation type="submission" date="2019-11" db="EMBL/GenBank/DDBJ databases">
        <title>Caenimonas koreensis gen. nov., sp. nov., isolated from activated sludge.</title>
        <authorList>
            <person name="Seung H.R."/>
        </authorList>
    </citation>
    <scope>NUCLEOTIDE SEQUENCE [LARGE SCALE GENOMIC DNA]</scope>
    <source>
        <strain evidence="1 2">EMB320</strain>
    </source>
</reference>
<dbReference type="OrthoDB" id="8909291at2"/>
<dbReference type="Proteomes" id="UP000487350">
    <property type="component" value="Unassembled WGS sequence"/>
</dbReference>
<proteinExistence type="predicted"/>
<dbReference type="AlphaFoldDB" id="A0A844AT80"/>
<organism evidence="1 2">
    <name type="scientific">Caenimonas koreensis DSM 17982</name>
    <dbReference type="NCBI Taxonomy" id="1121255"/>
    <lineage>
        <taxon>Bacteria</taxon>
        <taxon>Pseudomonadati</taxon>
        <taxon>Pseudomonadota</taxon>
        <taxon>Betaproteobacteria</taxon>
        <taxon>Burkholderiales</taxon>
        <taxon>Comamonadaceae</taxon>
        <taxon>Caenimonas</taxon>
    </lineage>
</organism>
<accession>A0A844AT80</accession>
<keyword evidence="2" id="KW-1185">Reference proteome</keyword>
<evidence type="ECO:0000313" key="2">
    <source>
        <dbReference type="Proteomes" id="UP000487350"/>
    </source>
</evidence>
<dbReference type="RefSeq" id="WP_153584880.1">
    <property type="nucleotide sequence ID" value="NZ_WJBU01000009.1"/>
</dbReference>
<dbReference type="PROSITE" id="PS51257">
    <property type="entry name" value="PROKAR_LIPOPROTEIN"/>
    <property type="match status" value="1"/>
</dbReference>